<feature type="region of interest" description="Disordered" evidence="1">
    <location>
        <begin position="1"/>
        <end position="30"/>
    </location>
</feature>
<feature type="region of interest" description="Disordered" evidence="1">
    <location>
        <begin position="443"/>
        <end position="487"/>
    </location>
</feature>
<organism evidence="2">
    <name type="scientific">Eucalyptus grandis</name>
    <name type="common">Flooded gum</name>
    <dbReference type="NCBI Taxonomy" id="71139"/>
    <lineage>
        <taxon>Eukaryota</taxon>
        <taxon>Viridiplantae</taxon>
        <taxon>Streptophyta</taxon>
        <taxon>Embryophyta</taxon>
        <taxon>Tracheophyta</taxon>
        <taxon>Spermatophyta</taxon>
        <taxon>Magnoliopsida</taxon>
        <taxon>eudicotyledons</taxon>
        <taxon>Gunneridae</taxon>
        <taxon>Pentapetalae</taxon>
        <taxon>rosids</taxon>
        <taxon>malvids</taxon>
        <taxon>Myrtales</taxon>
        <taxon>Myrtaceae</taxon>
        <taxon>Myrtoideae</taxon>
        <taxon>Eucalypteae</taxon>
        <taxon>Eucalyptus</taxon>
    </lineage>
</organism>
<name>A0A059B622_EUCGR</name>
<proteinExistence type="predicted"/>
<sequence length="502" mass="55744">MAGYGYSYRSHNPQYGFDPQKTEKSHNSEQLCRPALDEFGGRRVIPGDPYQNPGTYVMTIETTVERVHPPVYSEYYKQCSPPRYEHPTSYEAVNKPRGPSISSNDRPPVVEEFFNKVQNEGSQPSGFSAPRASYQHRIPVSAGCYGTTGDQPPEVEGFPNKIKDKVSQPSGFGAPRAPYQLRTPVSTGYYDTTGDRRPVVEEFPNKNQSKVSQPSGFGAPRAPHQLRIPISAGYHGTTGNAGDGDYEKERPKPITYTMKNEEPDCGDLKADKILKSPVKTEGVYGARPGHPTGSVLPTRHISSEREQTNRPPPMIMARRGERHVPSMELSEPMDDIDTAMEYLTKVLDLSSVNTKDEVPDHGHFKGDRIPKLPVATEGGRAVRPGHPTESTLPNNYVSSERGERTFQPLSTTMTGGRERRGHDMGLEPMNERGKIMDFSKEAVKPSSGSTVPKRDSIPETIDSREARRRYANVNSSPELNSTGYTTTINSREAARRYRGELV</sequence>
<reference evidence="2" key="1">
    <citation type="submission" date="2013-07" db="EMBL/GenBank/DDBJ databases">
        <title>The genome of Eucalyptus grandis.</title>
        <authorList>
            <person name="Schmutz J."/>
            <person name="Hayes R."/>
            <person name="Myburg A."/>
            <person name="Tuskan G."/>
            <person name="Grattapaglia D."/>
            <person name="Rokhsar D.S."/>
        </authorList>
    </citation>
    <scope>NUCLEOTIDE SEQUENCE</scope>
    <source>
        <tissue evidence="2">Leaf extractions</tissue>
    </source>
</reference>
<evidence type="ECO:0000313" key="2">
    <source>
        <dbReference type="EMBL" id="KCW61672.1"/>
    </source>
</evidence>
<feature type="compositionally biased region" description="Polar residues" evidence="1">
    <location>
        <begin position="388"/>
        <end position="398"/>
    </location>
</feature>
<feature type="region of interest" description="Disordered" evidence="1">
    <location>
        <begin position="87"/>
        <end position="106"/>
    </location>
</feature>
<feature type="region of interest" description="Disordered" evidence="1">
    <location>
        <begin position="378"/>
        <end position="403"/>
    </location>
</feature>
<dbReference type="InParanoid" id="A0A059B622"/>
<feature type="compositionally biased region" description="Polar residues" evidence="1">
    <location>
        <begin position="205"/>
        <end position="215"/>
    </location>
</feature>
<gene>
    <name evidence="2" type="ORF">EUGRSUZ_H04405</name>
</gene>
<dbReference type="EMBL" id="KK198760">
    <property type="protein sequence ID" value="KCW61672.1"/>
    <property type="molecule type" value="Genomic_DNA"/>
</dbReference>
<protein>
    <submittedName>
        <fullName evidence="2">Uncharacterized protein</fullName>
    </submittedName>
</protein>
<feature type="region of interest" description="Disordered" evidence="1">
    <location>
        <begin position="149"/>
        <end position="223"/>
    </location>
</feature>
<feature type="compositionally biased region" description="Basic and acidic residues" evidence="1">
    <location>
        <begin position="193"/>
        <end position="204"/>
    </location>
</feature>
<accession>A0A059B622</accession>
<dbReference type="AlphaFoldDB" id="A0A059B622"/>
<feature type="compositionally biased region" description="Polar residues" evidence="1">
    <location>
        <begin position="472"/>
        <end position="487"/>
    </location>
</feature>
<dbReference type="Gramene" id="KCW61672">
    <property type="protein sequence ID" value="KCW61672"/>
    <property type="gene ID" value="EUGRSUZ_H04405"/>
</dbReference>
<evidence type="ECO:0000256" key="1">
    <source>
        <dbReference type="SAM" id="MobiDB-lite"/>
    </source>
</evidence>
<feature type="compositionally biased region" description="Basic and acidic residues" evidence="1">
    <location>
        <begin position="452"/>
        <end position="465"/>
    </location>
</feature>